<name>A0A453S139_AEGTS</name>
<reference evidence="2" key="1">
    <citation type="journal article" date="2014" name="Science">
        <title>Ancient hybridizations among the ancestral genomes of bread wheat.</title>
        <authorList>
            <consortium name="International Wheat Genome Sequencing Consortium,"/>
            <person name="Marcussen T."/>
            <person name="Sandve S.R."/>
            <person name="Heier L."/>
            <person name="Spannagl M."/>
            <person name="Pfeifer M."/>
            <person name="Jakobsen K.S."/>
            <person name="Wulff B.B."/>
            <person name="Steuernagel B."/>
            <person name="Mayer K.F."/>
            <person name="Olsen O.A."/>
        </authorList>
    </citation>
    <scope>NUCLEOTIDE SEQUENCE [LARGE SCALE GENOMIC DNA]</scope>
    <source>
        <strain evidence="2">cv. AL8/78</strain>
    </source>
</reference>
<evidence type="ECO:0000313" key="2">
    <source>
        <dbReference type="Proteomes" id="UP000015105"/>
    </source>
</evidence>
<reference evidence="1" key="3">
    <citation type="journal article" date="2017" name="Nature">
        <title>Genome sequence of the progenitor of the wheat D genome Aegilops tauschii.</title>
        <authorList>
            <person name="Luo M.C."/>
            <person name="Gu Y.Q."/>
            <person name="Puiu D."/>
            <person name="Wang H."/>
            <person name="Twardziok S.O."/>
            <person name="Deal K.R."/>
            <person name="Huo N."/>
            <person name="Zhu T."/>
            <person name="Wang L."/>
            <person name="Wang Y."/>
            <person name="McGuire P.E."/>
            <person name="Liu S."/>
            <person name="Long H."/>
            <person name="Ramasamy R.K."/>
            <person name="Rodriguez J.C."/>
            <person name="Van S.L."/>
            <person name="Yuan L."/>
            <person name="Wang Z."/>
            <person name="Xia Z."/>
            <person name="Xiao L."/>
            <person name="Anderson O.D."/>
            <person name="Ouyang S."/>
            <person name="Liang Y."/>
            <person name="Zimin A.V."/>
            <person name="Pertea G."/>
            <person name="Qi P."/>
            <person name="Bennetzen J.L."/>
            <person name="Dai X."/>
            <person name="Dawson M.W."/>
            <person name="Muller H.G."/>
            <person name="Kugler K."/>
            <person name="Rivarola-Duarte L."/>
            <person name="Spannagl M."/>
            <person name="Mayer K.F.X."/>
            <person name="Lu F.H."/>
            <person name="Bevan M.W."/>
            <person name="Leroy P."/>
            <person name="Li P."/>
            <person name="You F.M."/>
            <person name="Sun Q."/>
            <person name="Liu Z."/>
            <person name="Lyons E."/>
            <person name="Wicker T."/>
            <person name="Salzberg S.L."/>
            <person name="Devos K.M."/>
            <person name="Dvorak J."/>
        </authorList>
    </citation>
    <scope>NUCLEOTIDE SEQUENCE [LARGE SCALE GENOMIC DNA]</scope>
    <source>
        <strain evidence="1">cv. AL8/78</strain>
    </source>
</reference>
<dbReference type="Proteomes" id="UP000015105">
    <property type="component" value="Chromosome 7D"/>
</dbReference>
<keyword evidence="2" id="KW-1185">Reference proteome</keyword>
<protein>
    <submittedName>
        <fullName evidence="1">Uncharacterized protein</fullName>
    </submittedName>
</protein>
<proteinExistence type="predicted"/>
<dbReference type="EnsemblPlants" id="AET7Gv20779200.7">
    <property type="protein sequence ID" value="AET7Gv20779200.7"/>
    <property type="gene ID" value="AET7Gv20779200"/>
</dbReference>
<reference evidence="1" key="5">
    <citation type="journal article" date="2021" name="G3 (Bethesda)">
        <title>Aegilops tauschii genome assembly Aet v5.0 features greater sequence contiguity and improved annotation.</title>
        <authorList>
            <person name="Wang L."/>
            <person name="Zhu T."/>
            <person name="Rodriguez J.C."/>
            <person name="Deal K.R."/>
            <person name="Dubcovsky J."/>
            <person name="McGuire P.E."/>
            <person name="Lux T."/>
            <person name="Spannagl M."/>
            <person name="Mayer K.F.X."/>
            <person name="Baldrich P."/>
            <person name="Meyers B.C."/>
            <person name="Huo N."/>
            <person name="Gu Y.Q."/>
            <person name="Zhou H."/>
            <person name="Devos K.M."/>
            <person name="Bennetzen J.L."/>
            <person name="Unver T."/>
            <person name="Budak H."/>
            <person name="Gulick P.J."/>
            <person name="Galiba G."/>
            <person name="Kalapos B."/>
            <person name="Nelson D.R."/>
            <person name="Li P."/>
            <person name="You F.M."/>
            <person name="Luo M.C."/>
            <person name="Dvorak J."/>
        </authorList>
    </citation>
    <scope>NUCLEOTIDE SEQUENCE [LARGE SCALE GENOMIC DNA]</scope>
    <source>
        <strain evidence="1">cv. AL8/78</strain>
    </source>
</reference>
<sequence length="31" mass="3304">MPSRASLIGSACDDDFLLSNAGIAMLCFLRD</sequence>
<evidence type="ECO:0000313" key="1">
    <source>
        <dbReference type="EnsemblPlants" id="AET7Gv20779200.7"/>
    </source>
</evidence>
<reference evidence="1" key="4">
    <citation type="submission" date="2019-03" db="UniProtKB">
        <authorList>
            <consortium name="EnsemblPlants"/>
        </authorList>
    </citation>
    <scope>IDENTIFICATION</scope>
</reference>
<dbReference type="Gramene" id="AET7Gv20779200.7">
    <property type="protein sequence ID" value="AET7Gv20779200.7"/>
    <property type="gene ID" value="AET7Gv20779200"/>
</dbReference>
<dbReference type="AlphaFoldDB" id="A0A453S139"/>
<organism evidence="1 2">
    <name type="scientific">Aegilops tauschii subsp. strangulata</name>
    <name type="common">Goatgrass</name>
    <dbReference type="NCBI Taxonomy" id="200361"/>
    <lineage>
        <taxon>Eukaryota</taxon>
        <taxon>Viridiplantae</taxon>
        <taxon>Streptophyta</taxon>
        <taxon>Embryophyta</taxon>
        <taxon>Tracheophyta</taxon>
        <taxon>Spermatophyta</taxon>
        <taxon>Magnoliopsida</taxon>
        <taxon>Liliopsida</taxon>
        <taxon>Poales</taxon>
        <taxon>Poaceae</taxon>
        <taxon>BOP clade</taxon>
        <taxon>Pooideae</taxon>
        <taxon>Triticodae</taxon>
        <taxon>Triticeae</taxon>
        <taxon>Triticinae</taxon>
        <taxon>Aegilops</taxon>
    </lineage>
</organism>
<accession>A0A453S139</accession>
<reference evidence="2" key="2">
    <citation type="journal article" date="2017" name="Nat. Plants">
        <title>The Aegilops tauschii genome reveals multiple impacts of transposons.</title>
        <authorList>
            <person name="Zhao G."/>
            <person name="Zou C."/>
            <person name="Li K."/>
            <person name="Wang K."/>
            <person name="Li T."/>
            <person name="Gao L."/>
            <person name="Zhang X."/>
            <person name="Wang H."/>
            <person name="Yang Z."/>
            <person name="Liu X."/>
            <person name="Jiang W."/>
            <person name="Mao L."/>
            <person name="Kong X."/>
            <person name="Jiao Y."/>
            <person name="Jia J."/>
        </authorList>
    </citation>
    <scope>NUCLEOTIDE SEQUENCE [LARGE SCALE GENOMIC DNA]</scope>
    <source>
        <strain evidence="2">cv. AL8/78</strain>
    </source>
</reference>